<dbReference type="EMBL" id="JABWUV010000018">
    <property type="protein sequence ID" value="KAF6290909.1"/>
    <property type="molecule type" value="Genomic_DNA"/>
</dbReference>
<evidence type="ECO:0000256" key="1">
    <source>
        <dbReference type="SAM" id="Phobius"/>
    </source>
</evidence>
<keyword evidence="1" id="KW-0472">Membrane</keyword>
<sequence>MYFSTSIHVVLLYAVNYILFVPCSLQLIILTFLLYFIFLNIFLLTSERKGEGESDRNINDERESLIGCLPHTPEWGPSLQCWAMCPDRELNPDLLVQRSALNHGAMPAWPCCILNMPSSFLSQCLYTVFHSSRYTLSPR</sequence>
<comment type="caution">
    <text evidence="2">The sequence shown here is derived from an EMBL/GenBank/DDBJ whole genome shotgun (WGS) entry which is preliminary data.</text>
</comment>
<proteinExistence type="predicted"/>
<keyword evidence="3" id="KW-1185">Reference proteome</keyword>
<name>A0A7J7SR28_MYOMY</name>
<keyword evidence="1" id="KW-0812">Transmembrane</keyword>
<dbReference type="Proteomes" id="UP000527355">
    <property type="component" value="Unassembled WGS sequence"/>
</dbReference>
<organism evidence="2 3">
    <name type="scientific">Myotis myotis</name>
    <name type="common">Greater mouse-eared bat</name>
    <name type="synonym">Vespertilio myotis</name>
    <dbReference type="NCBI Taxonomy" id="51298"/>
    <lineage>
        <taxon>Eukaryota</taxon>
        <taxon>Metazoa</taxon>
        <taxon>Chordata</taxon>
        <taxon>Craniata</taxon>
        <taxon>Vertebrata</taxon>
        <taxon>Euteleostomi</taxon>
        <taxon>Mammalia</taxon>
        <taxon>Eutheria</taxon>
        <taxon>Laurasiatheria</taxon>
        <taxon>Chiroptera</taxon>
        <taxon>Yangochiroptera</taxon>
        <taxon>Vespertilionidae</taxon>
        <taxon>Myotis</taxon>
    </lineage>
</organism>
<feature type="transmembrane region" description="Helical" evidence="1">
    <location>
        <begin position="12"/>
        <end position="39"/>
    </location>
</feature>
<accession>A0A7J7SR28</accession>
<reference evidence="2 3" key="1">
    <citation type="journal article" date="2020" name="Nature">
        <title>Six reference-quality genomes reveal evolution of bat adaptations.</title>
        <authorList>
            <person name="Jebb D."/>
            <person name="Huang Z."/>
            <person name="Pippel M."/>
            <person name="Hughes G.M."/>
            <person name="Lavrichenko K."/>
            <person name="Devanna P."/>
            <person name="Winkler S."/>
            <person name="Jermiin L.S."/>
            <person name="Skirmuntt E.C."/>
            <person name="Katzourakis A."/>
            <person name="Burkitt-Gray L."/>
            <person name="Ray D.A."/>
            <person name="Sullivan K.A.M."/>
            <person name="Roscito J.G."/>
            <person name="Kirilenko B.M."/>
            <person name="Davalos L.M."/>
            <person name="Corthals A.P."/>
            <person name="Power M.L."/>
            <person name="Jones G."/>
            <person name="Ransome R.D."/>
            <person name="Dechmann D.K.N."/>
            <person name="Locatelli A.G."/>
            <person name="Puechmaille S.J."/>
            <person name="Fedrigo O."/>
            <person name="Jarvis E.D."/>
            <person name="Hiller M."/>
            <person name="Vernes S.C."/>
            <person name="Myers E.W."/>
            <person name="Teeling E.C."/>
        </authorList>
    </citation>
    <scope>NUCLEOTIDE SEQUENCE [LARGE SCALE GENOMIC DNA]</scope>
    <source>
        <strain evidence="2">MMyoMyo1</strain>
        <tissue evidence="2">Flight muscle</tissue>
    </source>
</reference>
<keyword evidence="1" id="KW-1133">Transmembrane helix</keyword>
<evidence type="ECO:0000313" key="3">
    <source>
        <dbReference type="Proteomes" id="UP000527355"/>
    </source>
</evidence>
<evidence type="ECO:0000313" key="2">
    <source>
        <dbReference type="EMBL" id="KAF6290909.1"/>
    </source>
</evidence>
<protein>
    <submittedName>
        <fullName evidence="2">Uncharacterized protein</fullName>
    </submittedName>
</protein>
<dbReference type="AlphaFoldDB" id="A0A7J7SR28"/>
<gene>
    <name evidence="2" type="ORF">mMyoMyo1_009303</name>
</gene>